<reference evidence="2" key="1">
    <citation type="journal article" date="2019" name="PLoS Negl. Trop. Dis.">
        <title>Revisiting the worldwide diversity of Leptospira species in the environment.</title>
        <authorList>
            <person name="Vincent A.T."/>
            <person name="Schiettekatte O."/>
            <person name="Bourhy P."/>
            <person name="Veyrier F.J."/>
            <person name="Picardeau M."/>
        </authorList>
    </citation>
    <scope>NUCLEOTIDE SEQUENCE [LARGE SCALE GENOMIC DNA]</scope>
    <source>
        <strain evidence="2">201702690</strain>
    </source>
</reference>
<comment type="caution">
    <text evidence="1">The sequence shown here is derived from an EMBL/GenBank/DDBJ whole genome shotgun (WGS) entry which is preliminary data.</text>
</comment>
<proteinExistence type="predicted"/>
<evidence type="ECO:0000313" key="2">
    <source>
        <dbReference type="Proteomes" id="UP000297273"/>
    </source>
</evidence>
<keyword evidence="2" id="KW-1185">Reference proteome</keyword>
<accession>A0ABY2MD96</accession>
<gene>
    <name evidence="1" type="ORF">EHQ53_13560</name>
</gene>
<evidence type="ECO:0000313" key="1">
    <source>
        <dbReference type="EMBL" id="TGL40192.1"/>
    </source>
</evidence>
<name>A0ABY2MD96_9LEPT</name>
<protein>
    <submittedName>
        <fullName evidence="1">Uncharacterized protein</fullName>
    </submittedName>
</protein>
<organism evidence="1 2">
    <name type="scientific">Leptospira langatensis</name>
    <dbReference type="NCBI Taxonomy" id="2484983"/>
    <lineage>
        <taxon>Bacteria</taxon>
        <taxon>Pseudomonadati</taxon>
        <taxon>Spirochaetota</taxon>
        <taxon>Spirochaetia</taxon>
        <taxon>Leptospirales</taxon>
        <taxon>Leptospiraceae</taxon>
        <taxon>Leptospira</taxon>
    </lineage>
</organism>
<sequence length="126" mass="14641">MSGSSGSRDLEDKLRKYAVLILLDRYNRLYDDIQNAVPDWWNIGEAEWADSYQSAYSEKEASIMKRTFMSRAEALYFLLLKVRSLDVGNSQRIAAELCLENRKRCVECSICENVLESGIRYPMRLE</sequence>
<dbReference type="EMBL" id="RQGC01000008">
    <property type="protein sequence ID" value="TGL40192.1"/>
    <property type="molecule type" value="Genomic_DNA"/>
</dbReference>
<dbReference type="Proteomes" id="UP000297273">
    <property type="component" value="Unassembled WGS sequence"/>
</dbReference>